<proteinExistence type="predicted"/>
<evidence type="ECO:0000313" key="2">
    <source>
        <dbReference type="Proteomes" id="UP000001426"/>
    </source>
</evidence>
<organism evidence="1 2">
    <name type="scientific">Rhodopseudomonas palustris (strain ATCC BAA-98 / CGA009)</name>
    <dbReference type="NCBI Taxonomy" id="258594"/>
    <lineage>
        <taxon>Bacteria</taxon>
        <taxon>Pseudomonadati</taxon>
        <taxon>Pseudomonadota</taxon>
        <taxon>Alphaproteobacteria</taxon>
        <taxon>Hyphomicrobiales</taxon>
        <taxon>Nitrobacteraceae</taxon>
        <taxon>Rhodopseudomonas</taxon>
    </lineage>
</organism>
<keyword evidence="2" id="KW-1185">Reference proteome</keyword>
<evidence type="ECO:0000313" key="1">
    <source>
        <dbReference type="EMBL" id="WCL94966.1"/>
    </source>
</evidence>
<dbReference type="AlphaFoldDB" id="A0AAE9Y2W7"/>
<accession>A0AAE9Y2W7</accession>
<dbReference type="EMBL" id="CP116810">
    <property type="protein sequence ID" value="WCL94966.1"/>
    <property type="molecule type" value="Genomic_DNA"/>
</dbReference>
<sequence>MRGAEYLERSVETSVLGWGAGVSLRLQATSDIRLLGVGDVAVNAASFNTLHHATGQRIRELLMRPETIEPS</sequence>
<dbReference type="KEGG" id="rpa:TX73_024735"/>
<gene>
    <name evidence="1" type="ORF">TX73_024735</name>
</gene>
<dbReference type="GeneID" id="66895920"/>
<protein>
    <submittedName>
        <fullName evidence="1">Uncharacterized protein</fullName>
    </submittedName>
</protein>
<name>A0AAE9Y2W7_RHOPA</name>
<dbReference type="RefSeq" id="WP_147408378.1">
    <property type="nucleotide sequence ID" value="NZ_CP116810.1"/>
</dbReference>
<dbReference type="Proteomes" id="UP000001426">
    <property type="component" value="Chromosome"/>
</dbReference>
<reference evidence="1 2" key="1">
    <citation type="journal article" date="2004" name="Nat. Biotechnol.">
        <title>Complete genome sequence of the metabolically versatile photosynthetic bacterium Rhodopseudomonas palustris.</title>
        <authorList>
            <person name="Larimer F.W."/>
            <person name="Chain P."/>
            <person name="Hauser L."/>
            <person name="Lamerdin J."/>
            <person name="Malfatti S."/>
            <person name="Do L."/>
            <person name="Land M.L."/>
            <person name="Pelletier D.A."/>
            <person name="Beatty J.T."/>
            <person name="Lang A.S."/>
            <person name="Tabita F.R."/>
            <person name="Gibson J.L."/>
            <person name="Hanson T.E."/>
            <person name="Bobst C."/>
            <person name="Torres J.L."/>
            <person name="Peres C."/>
            <person name="Harrison F.H."/>
            <person name="Gibson J."/>
            <person name="Harwood C.S."/>
        </authorList>
    </citation>
    <scope>NUCLEOTIDE SEQUENCE [LARGE SCALE GENOMIC DNA]</scope>
    <source>
        <strain evidence="2">ATCC BAA-98 / CGA009</strain>
    </source>
</reference>